<proteinExistence type="predicted"/>
<keyword evidence="2" id="KW-1185">Reference proteome</keyword>
<gene>
    <name evidence="1" type="ORF">RHSIM_Rhsim09G0117300</name>
</gene>
<protein>
    <submittedName>
        <fullName evidence="1">Uncharacterized protein</fullName>
    </submittedName>
</protein>
<comment type="caution">
    <text evidence="1">The sequence shown here is derived from an EMBL/GenBank/DDBJ whole genome shotgun (WGS) entry which is preliminary data.</text>
</comment>
<dbReference type="PANTHER" id="PTHR37227:SF2">
    <property type="entry name" value="OS01G0219000 PROTEIN"/>
    <property type="match status" value="1"/>
</dbReference>
<dbReference type="PANTHER" id="PTHR37227">
    <property type="entry name" value="OS01G0219000 PROTEIN"/>
    <property type="match status" value="1"/>
</dbReference>
<dbReference type="EMBL" id="WJXA01000009">
    <property type="protein sequence ID" value="KAF7131871.1"/>
    <property type="molecule type" value="Genomic_DNA"/>
</dbReference>
<reference evidence="1" key="1">
    <citation type="submission" date="2019-11" db="EMBL/GenBank/DDBJ databases">
        <authorList>
            <person name="Liu Y."/>
            <person name="Hou J."/>
            <person name="Li T.-Q."/>
            <person name="Guan C.-H."/>
            <person name="Wu X."/>
            <person name="Wu H.-Z."/>
            <person name="Ling F."/>
            <person name="Zhang R."/>
            <person name="Shi X.-G."/>
            <person name="Ren J.-P."/>
            <person name="Chen E.-F."/>
            <person name="Sun J.-M."/>
        </authorList>
    </citation>
    <scope>NUCLEOTIDE SEQUENCE</scope>
    <source>
        <strain evidence="1">Adult_tree_wgs_1</strain>
        <tissue evidence="1">Leaves</tissue>
    </source>
</reference>
<dbReference type="Proteomes" id="UP000626092">
    <property type="component" value="Unassembled WGS sequence"/>
</dbReference>
<dbReference type="AlphaFoldDB" id="A0A834GH85"/>
<dbReference type="OrthoDB" id="17536at2759"/>
<sequence>MAYRCTDVFNLIGFIEEMEDVITAIPPPSRFFLEDLNNFTPPSAPLPPPFLVLSNSKSNEPICPSLLIIAISSPSLHFFHHLSAKTLIGTVILPEVPFSGNTIKPSLRDKSCNIYSLNEYGNSTLIVSVQYQVTPERSHAVAKLLIGEQIIPEKVLVLDSVQSRNFRGKLSPDETIAFKLETSQQRKGLGDGCGDSSLLKGLDYYPSGSVVDGLGAALLGRCQMKKMKGTLCVSWPEFGGSVATVVKTLLVNNLPELEYVFDSDSEDVFGFGNKPLDSELYT</sequence>
<accession>A0A834GH85</accession>
<organism evidence="1 2">
    <name type="scientific">Rhododendron simsii</name>
    <name type="common">Sims's rhododendron</name>
    <dbReference type="NCBI Taxonomy" id="118357"/>
    <lineage>
        <taxon>Eukaryota</taxon>
        <taxon>Viridiplantae</taxon>
        <taxon>Streptophyta</taxon>
        <taxon>Embryophyta</taxon>
        <taxon>Tracheophyta</taxon>
        <taxon>Spermatophyta</taxon>
        <taxon>Magnoliopsida</taxon>
        <taxon>eudicotyledons</taxon>
        <taxon>Gunneridae</taxon>
        <taxon>Pentapetalae</taxon>
        <taxon>asterids</taxon>
        <taxon>Ericales</taxon>
        <taxon>Ericaceae</taxon>
        <taxon>Ericoideae</taxon>
        <taxon>Rhodoreae</taxon>
        <taxon>Rhododendron</taxon>
    </lineage>
</organism>
<name>A0A834GH85_RHOSS</name>
<evidence type="ECO:0000313" key="2">
    <source>
        <dbReference type="Proteomes" id="UP000626092"/>
    </source>
</evidence>
<evidence type="ECO:0000313" key="1">
    <source>
        <dbReference type="EMBL" id="KAF7131871.1"/>
    </source>
</evidence>